<sequence>MNRRVSFGLAMLACGCVAGCGSASSSTSPAARPPDLVLFDKPITREVLDFETFPGRTEAVMSVEIRARVSGYLNQVYFQDGQHVEKDGVLFQIDARPFQSAVDRTQAALEQAEAHAKRCSNEYQRAKVLYDRGLSISREEYDRYAFDHAESVAAIGTAKAAHDLALLDLEFTRVTSPIGGRLGRRLVDPGNLVQADTTALTSVVSQDPIYVYFDVHEAAMLRIRRLLDEGKVKADGDKQVPVEIGLSDEKEYRHKGLVDFTDNRVDLNTGTLRFRARLDNPTGLFTPGLFVRVKLPIGEPHKALMIREEALTSDQGQKKVYVLRRAMKDGKPAFFEDKTGKPLANRDGSPIPKFNHTLVGLGQIGVLVDGFREVSEGLQPDDMVVVSGLQKLRKDSPVAARAFESEADATAAKPAPTGPTAPVKAPDASSPAGSPAAAAPKAH</sequence>
<proteinExistence type="inferred from homology"/>
<dbReference type="RefSeq" id="WP_277863002.1">
    <property type="nucleotide sequence ID" value="NZ_JARRAG010000002.1"/>
</dbReference>
<dbReference type="Pfam" id="PF25876">
    <property type="entry name" value="HH_MFP_RND"/>
    <property type="match status" value="1"/>
</dbReference>
<dbReference type="SUPFAM" id="SSF111369">
    <property type="entry name" value="HlyD-like secretion proteins"/>
    <property type="match status" value="1"/>
</dbReference>
<dbReference type="NCBIfam" id="TIGR01730">
    <property type="entry name" value="RND_mfp"/>
    <property type="match status" value="1"/>
</dbReference>
<gene>
    <name evidence="7" type="ORF">PZE19_23315</name>
</gene>
<dbReference type="PROSITE" id="PS51257">
    <property type="entry name" value="PROKAR_LIPOPROTEIN"/>
    <property type="match status" value="1"/>
</dbReference>
<dbReference type="Pfam" id="PF25917">
    <property type="entry name" value="BSH_RND"/>
    <property type="match status" value="1"/>
</dbReference>
<keyword evidence="8" id="KW-1185">Reference proteome</keyword>
<feature type="domain" description="Multidrug resistance protein MdtA-like beta-barrel" evidence="6">
    <location>
        <begin position="208"/>
        <end position="297"/>
    </location>
</feature>
<comment type="similarity">
    <text evidence="1">Belongs to the membrane fusion protein (MFP) (TC 8.A.1) family.</text>
</comment>
<dbReference type="PANTHER" id="PTHR30158">
    <property type="entry name" value="ACRA/E-RELATED COMPONENT OF DRUG EFFLUX TRANSPORTER"/>
    <property type="match status" value="1"/>
</dbReference>
<dbReference type="Gene3D" id="2.40.30.170">
    <property type="match status" value="1"/>
</dbReference>
<evidence type="ECO:0000313" key="8">
    <source>
        <dbReference type="Proteomes" id="UP001216907"/>
    </source>
</evidence>
<dbReference type="PANTHER" id="PTHR30158:SF10">
    <property type="entry name" value="CATION EFFLUX PUMP"/>
    <property type="match status" value="1"/>
</dbReference>
<comment type="caution">
    <text evidence="7">The sequence shown here is derived from an EMBL/GenBank/DDBJ whole genome shotgun (WGS) entry which is preliminary data.</text>
</comment>
<feature type="domain" description="Multidrug resistance protein MdtA-like alpha-helical hairpin" evidence="4">
    <location>
        <begin position="103"/>
        <end position="172"/>
    </location>
</feature>
<dbReference type="Gene3D" id="2.40.50.100">
    <property type="match status" value="1"/>
</dbReference>
<dbReference type="InterPro" id="IPR058626">
    <property type="entry name" value="MdtA-like_b-barrel"/>
</dbReference>
<protein>
    <submittedName>
        <fullName evidence="7">Efflux RND transporter periplasmic adaptor subunit</fullName>
    </submittedName>
</protein>
<evidence type="ECO:0000313" key="7">
    <source>
        <dbReference type="EMBL" id="MDG3006709.1"/>
    </source>
</evidence>
<evidence type="ECO:0000259" key="4">
    <source>
        <dbReference type="Pfam" id="PF25876"/>
    </source>
</evidence>
<evidence type="ECO:0000256" key="1">
    <source>
        <dbReference type="ARBA" id="ARBA00009477"/>
    </source>
</evidence>
<dbReference type="InterPro" id="IPR058625">
    <property type="entry name" value="MdtA-like_BSH"/>
</dbReference>
<name>A0ABT6FGR5_9BACT</name>
<organism evidence="7 8">
    <name type="scientific">Paludisphaera mucosa</name>
    <dbReference type="NCBI Taxonomy" id="3030827"/>
    <lineage>
        <taxon>Bacteria</taxon>
        <taxon>Pseudomonadati</taxon>
        <taxon>Planctomycetota</taxon>
        <taxon>Planctomycetia</taxon>
        <taxon>Isosphaerales</taxon>
        <taxon>Isosphaeraceae</taxon>
        <taxon>Paludisphaera</taxon>
    </lineage>
</organism>
<dbReference type="InterPro" id="IPR006143">
    <property type="entry name" value="RND_pump_MFP"/>
</dbReference>
<reference evidence="7 8" key="1">
    <citation type="submission" date="2023-03" db="EMBL/GenBank/DDBJ databases">
        <title>Paludisphaera mucosa sp. nov. a novel planctomycete from northern fen.</title>
        <authorList>
            <person name="Ivanova A."/>
        </authorList>
    </citation>
    <scope>NUCLEOTIDE SEQUENCE [LARGE SCALE GENOMIC DNA]</scope>
    <source>
        <strain evidence="7 8">Pla2</strain>
    </source>
</reference>
<dbReference type="Pfam" id="PF25944">
    <property type="entry name" value="Beta-barrel_RND"/>
    <property type="match status" value="1"/>
</dbReference>
<feature type="region of interest" description="Disordered" evidence="3">
    <location>
        <begin position="397"/>
        <end position="443"/>
    </location>
</feature>
<evidence type="ECO:0000256" key="3">
    <source>
        <dbReference type="SAM" id="MobiDB-lite"/>
    </source>
</evidence>
<evidence type="ECO:0000259" key="5">
    <source>
        <dbReference type="Pfam" id="PF25917"/>
    </source>
</evidence>
<evidence type="ECO:0000259" key="6">
    <source>
        <dbReference type="Pfam" id="PF25944"/>
    </source>
</evidence>
<feature type="compositionally biased region" description="Low complexity" evidence="3">
    <location>
        <begin position="408"/>
        <end position="443"/>
    </location>
</feature>
<dbReference type="Gene3D" id="1.10.287.470">
    <property type="entry name" value="Helix hairpin bin"/>
    <property type="match status" value="1"/>
</dbReference>
<accession>A0ABT6FGR5</accession>
<keyword evidence="2" id="KW-0175">Coiled coil</keyword>
<dbReference type="EMBL" id="JARRAG010000002">
    <property type="protein sequence ID" value="MDG3006709.1"/>
    <property type="molecule type" value="Genomic_DNA"/>
</dbReference>
<dbReference type="InterPro" id="IPR058624">
    <property type="entry name" value="MdtA-like_HH"/>
</dbReference>
<dbReference type="Gene3D" id="2.40.420.20">
    <property type="match status" value="1"/>
</dbReference>
<dbReference type="Proteomes" id="UP001216907">
    <property type="component" value="Unassembled WGS sequence"/>
</dbReference>
<feature type="domain" description="Multidrug resistance protein MdtA-like barrel-sandwich hybrid" evidence="5">
    <location>
        <begin position="63"/>
        <end position="201"/>
    </location>
</feature>
<evidence type="ECO:0000256" key="2">
    <source>
        <dbReference type="SAM" id="Coils"/>
    </source>
</evidence>
<feature type="coiled-coil region" evidence="2">
    <location>
        <begin position="102"/>
        <end position="129"/>
    </location>
</feature>